<protein>
    <submittedName>
        <fullName evidence="1">Uncharacterized protein</fullName>
    </submittedName>
</protein>
<dbReference type="Proteomes" id="UP000616885">
    <property type="component" value="Unassembled WGS sequence"/>
</dbReference>
<organism evidence="1 2">
    <name type="scientific">Bionectria ochroleuca</name>
    <name type="common">Gliocladium roseum</name>
    <dbReference type="NCBI Taxonomy" id="29856"/>
    <lineage>
        <taxon>Eukaryota</taxon>
        <taxon>Fungi</taxon>
        <taxon>Dikarya</taxon>
        <taxon>Ascomycota</taxon>
        <taxon>Pezizomycotina</taxon>
        <taxon>Sordariomycetes</taxon>
        <taxon>Hypocreomycetidae</taxon>
        <taxon>Hypocreales</taxon>
        <taxon>Bionectriaceae</taxon>
        <taxon>Clonostachys</taxon>
    </lineage>
</organism>
<gene>
    <name evidence="1" type="ORF">IM811_000140</name>
</gene>
<name>A0A8H7NMD8_BIOOC</name>
<comment type="caution">
    <text evidence="1">The sequence shown here is derived from an EMBL/GenBank/DDBJ whole genome shotgun (WGS) entry which is preliminary data.</text>
</comment>
<evidence type="ECO:0000313" key="2">
    <source>
        <dbReference type="Proteomes" id="UP000616885"/>
    </source>
</evidence>
<reference evidence="1" key="1">
    <citation type="submission" date="2020-10" db="EMBL/GenBank/DDBJ databases">
        <title>High-Quality Genome Resource of Clonostachys rosea strain S41 by Oxford Nanopore Long-Read Sequencing.</title>
        <authorList>
            <person name="Wang H."/>
        </authorList>
    </citation>
    <scope>NUCLEOTIDE SEQUENCE</scope>
    <source>
        <strain evidence="1">S41</strain>
    </source>
</reference>
<dbReference type="EMBL" id="JADCTT010000001">
    <property type="protein sequence ID" value="KAF9758446.1"/>
    <property type="molecule type" value="Genomic_DNA"/>
</dbReference>
<proteinExistence type="predicted"/>
<dbReference type="AlphaFoldDB" id="A0A8H7NMD8"/>
<evidence type="ECO:0000313" key="1">
    <source>
        <dbReference type="EMBL" id="KAF9758446.1"/>
    </source>
</evidence>
<sequence length="102" mass="10952">MALQCAVSYNAEEGFVGTLHAAFSACHWFEGPASSSIRTYASPRTPGASRRVNLLLEHHIVLELSHTPRVPCSPLDVASPEQHTLSGNHVSLKTAPPVVTHT</sequence>
<accession>A0A8H7NMD8</accession>